<accession>A0A9N9J0E5</accession>
<feature type="non-terminal residue" evidence="1">
    <location>
        <position position="326"/>
    </location>
</feature>
<reference evidence="1" key="1">
    <citation type="submission" date="2021-06" db="EMBL/GenBank/DDBJ databases">
        <authorList>
            <person name="Kallberg Y."/>
            <person name="Tangrot J."/>
            <person name="Rosling A."/>
        </authorList>
    </citation>
    <scope>NUCLEOTIDE SEQUENCE</scope>
    <source>
        <strain evidence="1">MA453B</strain>
    </source>
</reference>
<organism evidence="1 2">
    <name type="scientific">Dentiscutata erythropus</name>
    <dbReference type="NCBI Taxonomy" id="1348616"/>
    <lineage>
        <taxon>Eukaryota</taxon>
        <taxon>Fungi</taxon>
        <taxon>Fungi incertae sedis</taxon>
        <taxon>Mucoromycota</taxon>
        <taxon>Glomeromycotina</taxon>
        <taxon>Glomeromycetes</taxon>
        <taxon>Diversisporales</taxon>
        <taxon>Gigasporaceae</taxon>
        <taxon>Dentiscutata</taxon>
    </lineage>
</organism>
<name>A0A9N9J0E5_9GLOM</name>
<gene>
    <name evidence="1" type="ORF">DERYTH_LOCUS17531</name>
</gene>
<dbReference type="OrthoDB" id="2355419at2759"/>
<sequence>YWERSYQTWTVKGWDEFYFEIFPSNTNQQSCDALKKELVVLMKKHKRNTNKHKKAVSLLNNITVSTFMVRSSDPNKIIDIKNSLNILSGFCGAHVLINHPTSHYCLHGRKERPDILELPRRKLETHTEEYCKILLERQESQIKEVSQSGQHLFKLLKWSIIDSKLFGIAVQISSCSRPAVNLHQVDKVAVPLLNLIIDERRIGSVSSLYESIKISIGLQKDYVIDSYTVLSAAFSVCSYFPIPSLGLEIQFKPVWEYHQLVPGNGGSGSSFCYFVVAIKNEKKQLFPFFIVEFKKHDREIHKDHAVVTAEVSFKLNCLLLITSEQK</sequence>
<feature type="non-terminal residue" evidence="1">
    <location>
        <position position="1"/>
    </location>
</feature>
<evidence type="ECO:0000313" key="2">
    <source>
        <dbReference type="Proteomes" id="UP000789405"/>
    </source>
</evidence>
<dbReference type="AlphaFoldDB" id="A0A9N9J0E5"/>
<proteinExistence type="predicted"/>
<dbReference type="Proteomes" id="UP000789405">
    <property type="component" value="Unassembled WGS sequence"/>
</dbReference>
<dbReference type="EMBL" id="CAJVPY010016631">
    <property type="protein sequence ID" value="CAG8757984.1"/>
    <property type="molecule type" value="Genomic_DNA"/>
</dbReference>
<protein>
    <submittedName>
        <fullName evidence="1">8673_t:CDS:1</fullName>
    </submittedName>
</protein>
<comment type="caution">
    <text evidence="1">The sequence shown here is derived from an EMBL/GenBank/DDBJ whole genome shotgun (WGS) entry which is preliminary data.</text>
</comment>
<evidence type="ECO:0000313" key="1">
    <source>
        <dbReference type="EMBL" id="CAG8757984.1"/>
    </source>
</evidence>
<keyword evidence="2" id="KW-1185">Reference proteome</keyword>